<gene>
    <name evidence="6" type="ORF">IQ782_17300</name>
</gene>
<dbReference type="InterPro" id="IPR036388">
    <property type="entry name" value="WH-like_DNA-bd_sf"/>
</dbReference>
<dbReference type="InterPro" id="IPR009057">
    <property type="entry name" value="Homeodomain-like_sf"/>
</dbReference>
<evidence type="ECO:0000259" key="5">
    <source>
        <dbReference type="PROSITE" id="PS51464"/>
    </source>
</evidence>
<dbReference type="Pfam" id="PF01418">
    <property type="entry name" value="HTH_6"/>
    <property type="match status" value="1"/>
</dbReference>
<dbReference type="PANTHER" id="PTHR30514">
    <property type="entry name" value="GLUCOKINASE"/>
    <property type="match status" value="1"/>
</dbReference>
<dbReference type="Pfam" id="PF01380">
    <property type="entry name" value="SIS"/>
    <property type="match status" value="1"/>
</dbReference>
<evidence type="ECO:0000256" key="1">
    <source>
        <dbReference type="ARBA" id="ARBA00023015"/>
    </source>
</evidence>
<evidence type="ECO:0000256" key="3">
    <source>
        <dbReference type="ARBA" id="ARBA00023163"/>
    </source>
</evidence>
<evidence type="ECO:0000313" key="7">
    <source>
        <dbReference type="Proteomes" id="UP000607796"/>
    </source>
</evidence>
<dbReference type="EMBL" id="JADFFK010000013">
    <property type="protein sequence ID" value="MBE9638615.1"/>
    <property type="molecule type" value="Genomic_DNA"/>
</dbReference>
<dbReference type="InterPro" id="IPR046348">
    <property type="entry name" value="SIS_dom_sf"/>
</dbReference>
<evidence type="ECO:0000259" key="4">
    <source>
        <dbReference type="PROSITE" id="PS51071"/>
    </source>
</evidence>
<dbReference type="InterPro" id="IPR047640">
    <property type="entry name" value="RpiR-like"/>
</dbReference>
<proteinExistence type="predicted"/>
<dbReference type="InterPro" id="IPR001347">
    <property type="entry name" value="SIS_dom"/>
</dbReference>
<sequence length="304" mass="32373">MTRAPQTPPARSLSPNDVISALAGMDGHFAAREQRVADFVQANLDAVTQMSIADLATASDVSTPTVVRFCRTLGCKGFRDFKMVLAQNLAVSRQYLAPPVTPGPTEGVEVLTQVQQAAQRCMETLAQQLDPQVFEATRAALSRGRNLLMLGVGGGSSMIAAEAANRFFRLGKSAVAESDAYLMQMRAASLRPGDVLLAFSTSGQATEVIAAVRVARNYGAATICVTRQGSPLAEAAEIALGFDLPEEPDIFKPTASRFAYLLLLDALALAVARTIPEDTADHLRRLRSSLTAYHGRVGPQPLGD</sequence>
<protein>
    <submittedName>
        <fullName evidence="6">MurR/RpiR family transcriptional regulator</fullName>
    </submittedName>
</protein>
<accession>A0ABR9X539</accession>
<keyword evidence="1" id="KW-0805">Transcription regulation</keyword>
<name>A0ABR9X539_9RHOB</name>
<dbReference type="SUPFAM" id="SSF46689">
    <property type="entry name" value="Homeodomain-like"/>
    <property type="match status" value="1"/>
</dbReference>
<comment type="caution">
    <text evidence="6">The sequence shown here is derived from an EMBL/GenBank/DDBJ whole genome shotgun (WGS) entry which is preliminary data.</text>
</comment>
<dbReference type="PROSITE" id="PS51464">
    <property type="entry name" value="SIS"/>
    <property type="match status" value="1"/>
</dbReference>
<dbReference type="PANTHER" id="PTHR30514:SF1">
    <property type="entry name" value="HTH-TYPE TRANSCRIPTIONAL REGULATOR HEXR-RELATED"/>
    <property type="match status" value="1"/>
</dbReference>
<dbReference type="InterPro" id="IPR000281">
    <property type="entry name" value="HTH_RpiR"/>
</dbReference>
<dbReference type="SUPFAM" id="SSF53697">
    <property type="entry name" value="SIS domain"/>
    <property type="match status" value="1"/>
</dbReference>
<reference evidence="6 7" key="1">
    <citation type="journal article" date="2021" name="Int. J. Syst. Evol. Microbiol.">
        <title>Salipiger mangrovisoli sp. nov., isolated from mangrove soil and the proposal for the reclassification of Paraphaeobacter pallidus as Salipiger pallidus comb. nov.</title>
        <authorList>
            <person name="Du J."/>
            <person name="Liu Y."/>
            <person name="Pei T."/>
            <person name="Deng M.R."/>
            <person name="Zhu H."/>
        </authorList>
    </citation>
    <scope>NUCLEOTIDE SEQUENCE [LARGE SCALE GENOMIC DNA]</scope>
    <source>
        <strain evidence="6 7">6D45A</strain>
    </source>
</reference>
<keyword evidence="2" id="KW-0238">DNA-binding</keyword>
<keyword evidence="7" id="KW-1185">Reference proteome</keyword>
<dbReference type="InterPro" id="IPR035472">
    <property type="entry name" value="RpiR-like_SIS"/>
</dbReference>
<feature type="domain" description="SIS" evidence="5">
    <location>
        <begin position="137"/>
        <end position="277"/>
    </location>
</feature>
<dbReference type="Gene3D" id="1.10.10.10">
    <property type="entry name" value="Winged helix-like DNA-binding domain superfamily/Winged helix DNA-binding domain"/>
    <property type="match status" value="1"/>
</dbReference>
<keyword evidence="3" id="KW-0804">Transcription</keyword>
<dbReference type="CDD" id="cd05013">
    <property type="entry name" value="SIS_RpiR"/>
    <property type="match status" value="1"/>
</dbReference>
<feature type="domain" description="HTH rpiR-type" evidence="4">
    <location>
        <begin position="16"/>
        <end position="92"/>
    </location>
</feature>
<dbReference type="Proteomes" id="UP000607796">
    <property type="component" value="Unassembled WGS sequence"/>
</dbReference>
<dbReference type="PROSITE" id="PS51071">
    <property type="entry name" value="HTH_RPIR"/>
    <property type="match status" value="1"/>
</dbReference>
<dbReference type="RefSeq" id="WP_194135913.1">
    <property type="nucleotide sequence ID" value="NZ_JADFFK010000013.1"/>
</dbReference>
<organism evidence="6 7">
    <name type="scientific">Salipiger mangrovisoli</name>
    <dbReference type="NCBI Taxonomy" id="2865933"/>
    <lineage>
        <taxon>Bacteria</taxon>
        <taxon>Pseudomonadati</taxon>
        <taxon>Pseudomonadota</taxon>
        <taxon>Alphaproteobacteria</taxon>
        <taxon>Rhodobacterales</taxon>
        <taxon>Roseobacteraceae</taxon>
        <taxon>Salipiger</taxon>
    </lineage>
</organism>
<evidence type="ECO:0000256" key="2">
    <source>
        <dbReference type="ARBA" id="ARBA00023125"/>
    </source>
</evidence>
<evidence type="ECO:0000313" key="6">
    <source>
        <dbReference type="EMBL" id="MBE9638615.1"/>
    </source>
</evidence>
<dbReference type="Gene3D" id="3.40.50.10490">
    <property type="entry name" value="Glucose-6-phosphate isomerase like protein, domain 1"/>
    <property type="match status" value="1"/>
</dbReference>